<accession>A0ABV0Z4Z4</accession>
<reference evidence="2 3" key="1">
    <citation type="submission" date="2021-06" db="EMBL/GenBank/DDBJ databases">
        <authorList>
            <person name="Palmer J.M."/>
        </authorList>
    </citation>
    <scope>NUCLEOTIDE SEQUENCE [LARGE SCALE GENOMIC DNA]</scope>
    <source>
        <strain evidence="2 3">AS_MEX2019</strain>
        <tissue evidence="2">Muscle</tissue>
    </source>
</reference>
<dbReference type="EMBL" id="JAHRIP010050843">
    <property type="protein sequence ID" value="MEQ2300960.1"/>
    <property type="molecule type" value="Genomic_DNA"/>
</dbReference>
<evidence type="ECO:0000313" key="3">
    <source>
        <dbReference type="Proteomes" id="UP001469553"/>
    </source>
</evidence>
<name>A0ABV0Z4Z4_9TELE</name>
<gene>
    <name evidence="2" type="ORF">AMECASPLE_031118</name>
</gene>
<evidence type="ECO:0000313" key="2">
    <source>
        <dbReference type="EMBL" id="MEQ2300960.1"/>
    </source>
</evidence>
<protein>
    <submittedName>
        <fullName evidence="2">Uncharacterized protein</fullName>
    </submittedName>
</protein>
<dbReference type="Proteomes" id="UP001469553">
    <property type="component" value="Unassembled WGS sequence"/>
</dbReference>
<evidence type="ECO:0000256" key="1">
    <source>
        <dbReference type="SAM" id="MobiDB-lite"/>
    </source>
</evidence>
<feature type="compositionally biased region" description="Pro residues" evidence="1">
    <location>
        <begin position="24"/>
        <end position="34"/>
    </location>
</feature>
<feature type="non-terminal residue" evidence="2">
    <location>
        <position position="1"/>
    </location>
</feature>
<comment type="caution">
    <text evidence="2">The sequence shown here is derived from an EMBL/GenBank/DDBJ whole genome shotgun (WGS) entry which is preliminary data.</text>
</comment>
<sequence length="66" mass="7179">FFQHNDIQVEPKAFPGQPRDIAPPACPGPSPGPLPGGTCQEHLPRKCVISRCSSQVFLVELIRRAS</sequence>
<proteinExistence type="predicted"/>
<keyword evidence="3" id="KW-1185">Reference proteome</keyword>
<feature type="region of interest" description="Disordered" evidence="1">
    <location>
        <begin position="1"/>
        <end position="35"/>
    </location>
</feature>
<organism evidence="2 3">
    <name type="scientific">Ameca splendens</name>
    <dbReference type="NCBI Taxonomy" id="208324"/>
    <lineage>
        <taxon>Eukaryota</taxon>
        <taxon>Metazoa</taxon>
        <taxon>Chordata</taxon>
        <taxon>Craniata</taxon>
        <taxon>Vertebrata</taxon>
        <taxon>Euteleostomi</taxon>
        <taxon>Actinopterygii</taxon>
        <taxon>Neopterygii</taxon>
        <taxon>Teleostei</taxon>
        <taxon>Neoteleostei</taxon>
        <taxon>Acanthomorphata</taxon>
        <taxon>Ovalentaria</taxon>
        <taxon>Atherinomorphae</taxon>
        <taxon>Cyprinodontiformes</taxon>
        <taxon>Goodeidae</taxon>
        <taxon>Ameca</taxon>
    </lineage>
</organism>